<accession>K6Y9G5</accession>
<comment type="caution">
    <text evidence="3">The sequence shown here is derived from an EMBL/GenBank/DDBJ whole genome shotgun (WGS) entry which is preliminary data.</text>
</comment>
<name>K6Y9G5_9ALTE</name>
<keyword evidence="1" id="KW-0175">Coiled coil</keyword>
<dbReference type="Proteomes" id="UP000006251">
    <property type="component" value="Unassembled WGS sequence"/>
</dbReference>
<organism evidence="3 4">
    <name type="scientific">Brumicola pallidula DSM 14239 = ACAM 615</name>
    <dbReference type="NCBI Taxonomy" id="1121922"/>
    <lineage>
        <taxon>Bacteria</taxon>
        <taxon>Pseudomonadati</taxon>
        <taxon>Pseudomonadota</taxon>
        <taxon>Gammaproteobacteria</taxon>
        <taxon>Alteromonadales</taxon>
        <taxon>Alteromonadaceae</taxon>
        <taxon>Brumicola</taxon>
    </lineage>
</organism>
<gene>
    <name evidence="3" type="ORF">GPAL_2522</name>
</gene>
<dbReference type="OrthoDB" id="6322651at2"/>
<protein>
    <submittedName>
        <fullName evidence="3">Uncharacterized protein</fullName>
    </submittedName>
</protein>
<feature type="coiled-coil region" evidence="1">
    <location>
        <begin position="89"/>
        <end position="116"/>
    </location>
</feature>
<proteinExistence type="predicted"/>
<feature type="region of interest" description="Disordered" evidence="2">
    <location>
        <begin position="173"/>
        <end position="193"/>
    </location>
</feature>
<sequence>MTIMRKITFITVSISAFIYLVLKTSQGQLWLSETQQSLLSKPTKEADVVSLNAPKQDALKQDALKQDAPKQAAAKQGALTDSFTQFLNNSEHAAQILELEIQLKHMQNDIVEMASAIQQLTALKTTLPEQKKMLGNAQIQTLQDNDTSVNVFAAPPKFQATSTDPVVYDKQQSTPAAQTRASSQSRKADARLRQLQHQARLQEVVQRMELTALQAISR</sequence>
<dbReference type="EMBL" id="BAEQ01000045">
    <property type="protein sequence ID" value="GAC29379.1"/>
    <property type="molecule type" value="Genomic_DNA"/>
</dbReference>
<evidence type="ECO:0000313" key="4">
    <source>
        <dbReference type="Proteomes" id="UP000006251"/>
    </source>
</evidence>
<dbReference type="STRING" id="1121922.GCA_000428905_02266"/>
<dbReference type="AlphaFoldDB" id="K6Y9G5"/>
<evidence type="ECO:0000256" key="2">
    <source>
        <dbReference type="SAM" id="MobiDB-lite"/>
    </source>
</evidence>
<dbReference type="RefSeq" id="WP_006012194.1">
    <property type="nucleotide sequence ID" value="NZ_AUAV01000011.1"/>
</dbReference>
<evidence type="ECO:0000256" key="1">
    <source>
        <dbReference type="SAM" id="Coils"/>
    </source>
</evidence>
<feature type="compositionally biased region" description="Polar residues" evidence="2">
    <location>
        <begin position="173"/>
        <end position="185"/>
    </location>
</feature>
<evidence type="ECO:0000313" key="3">
    <source>
        <dbReference type="EMBL" id="GAC29379.1"/>
    </source>
</evidence>
<reference evidence="4" key="1">
    <citation type="journal article" date="2014" name="Environ. Microbiol.">
        <title>Comparative genomics of the marine bacterial genus Glaciecola reveals the high degree of genomic diversity and genomic characteristic for cold adaptation.</title>
        <authorList>
            <person name="Qin Q.L."/>
            <person name="Xie B.B."/>
            <person name="Yu Y."/>
            <person name="Shu Y.L."/>
            <person name="Rong J.C."/>
            <person name="Zhang Y.J."/>
            <person name="Zhao D.L."/>
            <person name="Chen X.L."/>
            <person name="Zhang X.Y."/>
            <person name="Chen B."/>
            <person name="Zhou B.C."/>
            <person name="Zhang Y.Z."/>
        </authorList>
    </citation>
    <scope>NUCLEOTIDE SEQUENCE [LARGE SCALE GENOMIC DNA]</scope>
    <source>
        <strain evidence="4">ACAM 615</strain>
    </source>
</reference>
<keyword evidence="4" id="KW-1185">Reference proteome</keyword>